<dbReference type="InterPro" id="IPR004170">
    <property type="entry name" value="WWE_dom"/>
</dbReference>
<dbReference type="Pfam" id="PF00271">
    <property type="entry name" value="Helicase_C"/>
    <property type="match status" value="1"/>
</dbReference>
<dbReference type="GO" id="GO:0016787">
    <property type="term" value="F:hydrolase activity"/>
    <property type="evidence" value="ECO:0007669"/>
    <property type="project" value="UniProtKB-KW"/>
</dbReference>
<keyword evidence="4" id="KW-0378">Hydrolase</keyword>
<keyword evidence="7" id="KW-0067">ATP-binding</keyword>
<feature type="region of interest" description="Disordered" evidence="8">
    <location>
        <begin position="1598"/>
        <end position="1757"/>
    </location>
</feature>
<dbReference type="EMBL" id="BDIP01001820">
    <property type="protein sequence ID" value="GIQ85200.1"/>
    <property type="molecule type" value="Genomic_DNA"/>
</dbReference>
<dbReference type="Proteomes" id="UP000265618">
    <property type="component" value="Unassembled WGS sequence"/>
</dbReference>
<evidence type="ECO:0000256" key="4">
    <source>
        <dbReference type="ARBA" id="ARBA00022801"/>
    </source>
</evidence>
<dbReference type="GO" id="GO:0008270">
    <property type="term" value="F:zinc ion binding"/>
    <property type="evidence" value="ECO:0007669"/>
    <property type="project" value="UniProtKB-KW"/>
</dbReference>
<gene>
    <name evidence="12" type="ORF">KIPB_006835</name>
</gene>
<evidence type="ECO:0000256" key="2">
    <source>
        <dbReference type="ARBA" id="ARBA00022741"/>
    </source>
</evidence>
<sequence>PHPRAPRQDRPSGALPPLVPISQEEGVLFTHEDRLSHQRSANLPIHSERRNLIARLDSDKVVVVTGEPGSGRTTQIPQYLADYLPLKTVLTQPRRAMVVPLARHIASQFDGTDAQGAGVLEESVGYCTGRKTVPGSRLMVMSDEALVQTQQTDPSLSEYSALVIDETHMGSLHTDLVLGMARQILKTRDDFRVVVMATPGDARTIADFLNPDVTPARGMFAGLLRRRPVTTRPTVRVLSVGAGAVGCRPVVHTQRPKGKYLDIDAVVDGVGDALAAEPSGHCLCFLPNQKQVSKAASQFSRSCPRNLDVKAFDDGIKQSVIREMLSYNDKGGRRRMVVFCTDVLETCLTLPNVRVVVDSGRTMETRYYPKRHMQVSEEVPISKAAADRRLQCCSHGSSGYCLRLYNYDTLKRDTNEPEILRSSLDLVVLRLLSLGLDAATFPFLSRPHPSAIKESYAELQRLRCVEGAGSACTLTETGKTFVSLPFDPRLSHFVLSAGESGALLLASEIAALVSASKPIYRILPKTTKGKGVTRGAQRARVADGASEHGSDLLHQCEVYGKWYSAGAVSGKCPKHPKQKTAKGEGCFKCRAEHAKAHNLDTMTLETVANTVFDVLKKVLPQKPAELREMMTGEDRHGSMDLTQSALERFSQEKLRVVGQCLAESFPGNIGQKLMPADPRVGAFLLQDKVKVGIASESALYQSHDPLFVSMKYGTAKGTDSVTVAMCHPLDPSWISAPMRRQIKEDSIKMVKCYERSNVGVFVMRYLPDALAKESWGQLAAAVHNSELGKVEVYGPHEHRAAIARSAGGTVEHWMDQYREWQDQIPIGQEAASVQLLGGGRVLKVLTATDKSEVVMRTVPEGVSDKHELIDWVLNTSVGLTRADIKYAAFKNDSKRVYFESEAAAAIARQYCTAHVDDGTRHVSKALGTTVEVPLAPGAAFSAPGYQVIKAYPLTRAKASASPGTYPSSPAAVTDNTHQVVFASPAEAERYIQSHPSAALVCSVVVEYANLLSVPSKLDYLRTRYPQGVQMREESLGVKNTARGPDNHRSRVVFDGPPTLCTKAAHDLMKMCAPHVYNVFGQMARWLMGELLDPATGLMDGWCAREGMAYIHKTGKTNNGGKKENVVFYGEHTSFGMIIGEIREYYQRQFLPRYKTIGVSHDAGLLFGDHKSAQARWLADKKKGSLGGIGDIFFTHMTGIIQMHVYSVDKCKRLAGKARQGADGVANLAQRVAGMSGGGGEGSITEAMLHTKMDQVYQEVSAYLGSLGALGSQRKCIYCKKNADRTFHLCGHHYCEGCLAARCNRATAGEPIKCGCCDELVYVKNIISALAGEDLERYCIKAAAHHLQHNRDSPVCLCVNGCTGLLAKGKGYQYCSACAQYVCPSCGVSDTSHQGLSCTQYQAQVVEASEFDLDNLFDQGRKFVNDQWGISGMSAYPLISVVKNPGLERGCPSMQRYCNAIKASGKRWHDIDTLFAWHGTSERALPSVCHQGFDPSYRSGQVYGTGEYFGQTAGISLSYSNGGHGDQMILAQIHRTERMSCSPGVYCYVVNNPLDFNSAYNLPLLVMTFKNPKCTRPFTKEPQWILTDPVPLPLPLKRKRAAPRASPAKPVPASRPVPRASPVASPSAAIPRASRTVARHSPVPVASPSVARPVPRPTSNIQTTSPAKTPFSYHSALFPRPVPSSASPVPAQPAAAVRPSSNKPAVRAPASLRPVVAHPKPQPQPQAKAKARMSPPMSPPSSRSAPSAPKAKSTVMSPEQLEQVLRSASCTAQAFQWEFQTNDRDKEGKSVYQRYSDHDSHFLEAAYRAWRKGTGPAAVTLDCVANGTVLNDTQQNYKVFFSEKRIYQQNTSAGTLQNKRNVQRVTVKTDVPAKRVWQYCTTDKSRVVPNPEYRTFESVHQAPIDRAFMLHRAGTGPSSITTTFAPFPEEYCLDFVAMTQLNVKSRTRRAIRYVDATAPHLLALGVSKADARRLLTFDKYVPEIEASLYRLVCEYVGSARASSLSVTDLNPRVSLSANRELVLVQLQGVSKDVSSNILVAVREWVQTRFGVATLSCQTFGPSPANTRLMGLAHRQPEKKGEGVARGKARTQAEALGELVHSLIWEGGFSVYGGWVKEWVVRGVACPRVCCLVPAAETNTAMTHIRNLMVAYALQGEKVTLKNSVNVTLKSQSKGWSMEVVLVASTQAPTDPRDRHLVIDARGRLGVLVPSSEPLADTLKRIRAQK</sequence>
<organism evidence="12 13">
    <name type="scientific">Kipferlia bialata</name>
    <dbReference type="NCBI Taxonomy" id="797122"/>
    <lineage>
        <taxon>Eukaryota</taxon>
        <taxon>Metamonada</taxon>
        <taxon>Carpediemonas-like organisms</taxon>
        <taxon>Kipferlia</taxon>
    </lineage>
</organism>
<dbReference type="Gene3D" id="3.40.50.300">
    <property type="entry name" value="P-loop containing nucleotide triphosphate hydrolases"/>
    <property type="match status" value="2"/>
</dbReference>
<keyword evidence="3" id="KW-0863">Zinc-finger</keyword>
<dbReference type="Gene3D" id="3.90.228.10">
    <property type="match status" value="1"/>
</dbReference>
<dbReference type="InterPro" id="IPR017907">
    <property type="entry name" value="Znf_RING_CS"/>
</dbReference>
<dbReference type="GO" id="GO:0004386">
    <property type="term" value="F:helicase activity"/>
    <property type="evidence" value="ECO:0007669"/>
    <property type="project" value="UniProtKB-KW"/>
</dbReference>
<evidence type="ECO:0000259" key="10">
    <source>
        <dbReference type="PROSITE" id="PS51192"/>
    </source>
</evidence>
<feature type="domain" description="WWE" evidence="9">
    <location>
        <begin position="1860"/>
        <end position="1952"/>
    </location>
</feature>
<dbReference type="GO" id="GO:0003723">
    <property type="term" value="F:RNA binding"/>
    <property type="evidence" value="ECO:0007669"/>
    <property type="project" value="TreeGrafter"/>
</dbReference>
<dbReference type="InterPro" id="IPR012317">
    <property type="entry name" value="Poly(ADP-ribose)pol_cat_dom"/>
</dbReference>
<feature type="compositionally biased region" description="Polar residues" evidence="8">
    <location>
        <begin position="1657"/>
        <end position="1666"/>
    </location>
</feature>
<evidence type="ECO:0000313" key="13">
    <source>
        <dbReference type="Proteomes" id="UP000265618"/>
    </source>
</evidence>
<evidence type="ECO:0000259" key="11">
    <source>
        <dbReference type="PROSITE" id="PS51194"/>
    </source>
</evidence>
<keyword evidence="1" id="KW-0479">Metal-binding</keyword>
<dbReference type="SUPFAM" id="SSF56399">
    <property type="entry name" value="ADP-ribosylation"/>
    <property type="match status" value="1"/>
</dbReference>
<comment type="caution">
    <text evidence="12">The sequence shown here is derived from an EMBL/GenBank/DDBJ whole genome shotgun (WGS) entry which is preliminary data.</text>
</comment>
<evidence type="ECO:0000256" key="8">
    <source>
        <dbReference type="SAM" id="MobiDB-lite"/>
    </source>
</evidence>
<dbReference type="Pfam" id="PF00644">
    <property type="entry name" value="PARP"/>
    <property type="match status" value="1"/>
</dbReference>
<dbReference type="InterPro" id="IPR027417">
    <property type="entry name" value="P-loop_NTPase"/>
</dbReference>
<dbReference type="PANTHER" id="PTHR18934">
    <property type="entry name" value="ATP-DEPENDENT RNA HELICASE"/>
    <property type="match status" value="1"/>
</dbReference>
<dbReference type="SMART" id="SM00847">
    <property type="entry name" value="HA2"/>
    <property type="match status" value="1"/>
</dbReference>
<dbReference type="InterPro" id="IPR007502">
    <property type="entry name" value="Helicase-assoc_dom"/>
</dbReference>
<keyword evidence="2" id="KW-0547">Nucleotide-binding</keyword>
<accession>A0A9K3GK20</accession>
<evidence type="ECO:0000256" key="1">
    <source>
        <dbReference type="ARBA" id="ARBA00022723"/>
    </source>
</evidence>
<keyword evidence="6" id="KW-0862">Zinc</keyword>
<dbReference type="Gene3D" id="1.20.120.1080">
    <property type="match status" value="1"/>
</dbReference>
<dbReference type="PROSITE" id="PS51194">
    <property type="entry name" value="HELICASE_CTER"/>
    <property type="match status" value="1"/>
</dbReference>
<feature type="domain" description="Helicase ATP-binding" evidence="10">
    <location>
        <begin position="53"/>
        <end position="217"/>
    </location>
</feature>
<evidence type="ECO:0008006" key="14">
    <source>
        <dbReference type="Google" id="ProtNLM"/>
    </source>
</evidence>
<dbReference type="CDD" id="cd17917">
    <property type="entry name" value="DEXHc_RHA-like"/>
    <property type="match status" value="1"/>
</dbReference>
<dbReference type="PROSITE" id="PS51192">
    <property type="entry name" value="HELICASE_ATP_BIND_1"/>
    <property type="match status" value="1"/>
</dbReference>
<evidence type="ECO:0000256" key="3">
    <source>
        <dbReference type="ARBA" id="ARBA00022771"/>
    </source>
</evidence>
<dbReference type="PROSITE" id="PS50918">
    <property type="entry name" value="WWE"/>
    <property type="match status" value="1"/>
</dbReference>
<feature type="domain" description="Helicase C-terminal" evidence="11">
    <location>
        <begin position="262"/>
        <end position="435"/>
    </location>
</feature>
<dbReference type="SUPFAM" id="SSF52540">
    <property type="entry name" value="P-loop containing nucleoside triphosphate hydrolases"/>
    <property type="match status" value="1"/>
</dbReference>
<name>A0A9K3GK20_9EUKA</name>
<evidence type="ECO:0000256" key="5">
    <source>
        <dbReference type="ARBA" id="ARBA00022806"/>
    </source>
</evidence>
<dbReference type="GO" id="GO:0003950">
    <property type="term" value="F:NAD+ poly-ADP-ribosyltransferase activity"/>
    <property type="evidence" value="ECO:0007669"/>
    <property type="project" value="InterPro"/>
</dbReference>
<dbReference type="Gene3D" id="3.30.720.50">
    <property type="match status" value="1"/>
</dbReference>
<protein>
    <recommendedName>
        <fullName evidence="14">RNA helicase</fullName>
    </recommendedName>
</protein>
<evidence type="ECO:0000256" key="7">
    <source>
        <dbReference type="ARBA" id="ARBA00022840"/>
    </source>
</evidence>
<feature type="compositionally biased region" description="Low complexity" evidence="8">
    <location>
        <begin position="1615"/>
        <end position="1652"/>
    </location>
</feature>
<reference evidence="12 13" key="1">
    <citation type="journal article" date="2018" name="PLoS ONE">
        <title>The draft genome of Kipferlia bialata reveals reductive genome evolution in fornicate parasites.</title>
        <authorList>
            <person name="Tanifuji G."/>
            <person name="Takabayashi S."/>
            <person name="Kume K."/>
            <person name="Takagi M."/>
            <person name="Nakayama T."/>
            <person name="Kamikawa R."/>
            <person name="Inagaki Y."/>
            <person name="Hashimoto T."/>
        </authorList>
    </citation>
    <scope>NUCLEOTIDE SEQUENCE [LARGE SCALE GENOMIC DNA]</scope>
    <source>
        <strain evidence="12">NY0173</strain>
    </source>
</reference>
<dbReference type="InterPro" id="IPR037197">
    <property type="entry name" value="WWE_dom_sf"/>
</dbReference>
<keyword evidence="13" id="KW-1185">Reference proteome</keyword>
<feature type="compositionally biased region" description="Low complexity" evidence="8">
    <location>
        <begin position="1682"/>
        <end position="1700"/>
    </location>
</feature>
<feature type="compositionally biased region" description="Low complexity" evidence="8">
    <location>
        <begin position="1724"/>
        <end position="1752"/>
    </location>
</feature>
<evidence type="ECO:0000256" key="6">
    <source>
        <dbReference type="ARBA" id="ARBA00022833"/>
    </source>
</evidence>
<evidence type="ECO:0000259" key="9">
    <source>
        <dbReference type="PROSITE" id="PS50918"/>
    </source>
</evidence>
<feature type="non-terminal residue" evidence="12">
    <location>
        <position position="1"/>
    </location>
</feature>
<dbReference type="InterPro" id="IPR001650">
    <property type="entry name" value="Helicase_C-like"/>
</dbReference>
<dbReference type="GO" id="GO:0005524">
    <property type="term" value="F:ATP binding"/>
    <property type="evidence" value="ECO:0007669"/>
    <property type="project" value="UniProtKB-KW"/>
</dbReference>
<dbReference type="InterPro" id="IPR014001">
    <property type="entry name" value="Helicase_ATP-bd"/>
</dbReference>
<evidence type="ECO:0000313" key="12">
    <source>
        <dbReference type="EMBL" id="GIQ85200.1"/>
    </source>
</evidence>
<keyword evidence="5" id="KW-0347">Helicase</keyword>
<dbReference type="PROSITE" id="PS00518">
    <property type="entry name" value="ZF_RING_1"/>
    <property type="match status" value="1"/>
</dbReference>
<proteinExistence type="predicted"/>
<dbReference type="PANTHER" id="PTHR18934:SF99">
    <property type="entry name" value="ATP-DEPENDENT RNA HELICASE DHX37-RELATED"/>
    <property type="match status" value="1"/>
</dbReference>